<keyword evidence="8" id="KW-1185">Reference proteome</keyword>
<gene>
    <name evidence="7" type="ORF">BG261_09785</name>
</gene>
<protein>
    <recommendedName>
        <fullName evidence="6">Lipopolysaccharide assembly protein A domain-containing protein</fullName>
    </recommendedName>
</protein>
<dbReference type="Pfam" id="PF06305">
    <property type="entry name" value="LapA_dom"/>
    <property type="match status" value="1"/>
</dbReference>
<feature type="transmembrane region" description="Helical" evidence="5">
    <location>
        <begin position="42"/>
        <end position="62"/>
    </location>
</feature>
<name>A0A1E8GNV4_9LACT</name>
<evidence type="ECO:0000313" key="8">
    <source>
        <dbReference type="Proteomes" id="UP000178622"/>
    </source>
</evidence>
<dbReference type="Proteomes" id="UP000178622">
    <property type="component" value="Unassembled WGS sequence"/>
</dbReference>
<evidence type="ECO:0000259" key="6">
    <source>
        <dbReference type="Pfam" id="PF06305"/>
    </source>
</evidence>
<feature type="transmembrane region" description="Helical" evidence="5">
    <location>
        <begin position="7"/>
        <end position="30"/>
    </location>
</feature>
<evidence type="ECO:0000256" key="2">
    <source>
        <dbReference type="ARBA" id="ARBA00022692"/>
    </source>
</evidence>
<keyword evidence="2 5" id="KW-0812">Transmembrane</keyword>
<dbReference type="AlphaFoldDB" id="A0A1E8GNV4"/>
<reference evidence="8" key="1">
    <citation type="submission" date="2016-09" db="EMBL/GenBank/DDBJ databases">
        <title>Draft genome sequence of a novel species of the family Streptococcaceae isolated from flowers.</title>
        <authorList>
            <person name="Chuah L.-O."/>
            <person name="Yap K.-P."/>
            <person name="Thong K.L."/>
            <person name="Liong M.T."/>
            <person name="Ahmad R."/>
            <person name="Rusul G."/>
        </authorList>
    </citation>
    <scope>NUCLEOTIDE SEQUENCE [LARGE SCALE GENOMIC DNA]</scope>
    <source>
        <strain evidence="8">DF1</strain>
    </source>
</reference>
<sequence>MKKILDIIARIVAVVIVVLVIVVICLNLRPIELSFFVWHADIPLAVLIAVLFLIGAILGLILKKGNISKRAQRVESDINSTIADIKELTK</sequence>
<evidence type="ECO:0000256" key="4">
    <source>
        <dbReference type="ARBA" id="ARBA00023136"/>
    </source>
</evidence>
<evidence type="ECO:0000256" key="3">
    <source>
        <dbReference type="ARBA" id="ARBA00022989"/>
    </source>
</evidence>
<dbReference type="InterPro" id="IPR010445">
    <property type="entry name" value="LapA_dom"/>
</dbReference>
<dbReference type="GO" id="GO:0005886">
    <property type="term" value="C:plasma membrane"/>
    <property type="evidence" value="ECO:0007669"/>
    <property type="project" value="InterPro"/>
</dbReference>
<dbReference type="RefSeq" id="WP_070791591.1">
    <property type="nucleotide sequence ID" value="NZ_MKIR01000004.1"/>
</dbReference>
<comment type="caution">
    <text evidence="7">The sequence shown here is derived from an EMBL/GenBank/DDBJ whole genome shotgun (WGS) entry which is preliminary data.</text>
</comment>
<organism evidence="7 8">
    <name type="scientific">Floricoccus tropicus</name>
    <dbReference type="NCBI Taxonomy" id="1859473"/>
    <lineage>
        <taxon>Bacteria</taxon>
        <taxon>Bacillati</taxon>
        <taxon>Bacillota</taxon>
        <taxon>Bacilli</taxon>
        <taxon>Lactobacillales</taxon>
        <taxon>Streptococcaceae</taxon>
        <taxon>Floricoccus</taxon>
    </lineage>
</organism>
<proteinExistence type="predicted"/>
<keyword evidence="3 5" id="KW-1133">Transmembrane helix</keyword>
<dbReference type="STRING" id="1859473.BG261_09785"/>
<accession>A0A1E8GNV4</accession>
<keyword evidence="4 5" id="KW-0472">Membrane</keyword>
<keyword evidence="1" id="KW-1003">Cell membrane</keyword>
<evidence type="ECO:0000256" key="1">
    <source>
        <dbReference type="ARBA" id="ARBA00022475"/>
    </source>
</evidence>
<evidence type="ECO:0000256" key="5">
    <source>
        <dbReference type="SAM" id="Phobius"/>
    </source>
</evidence>
<evidence type="ECO:0000313" key="7">
    <source>
        <dbReference type="EMBL" id="OFI49925.1"/>
    </source>
</evidence>
<dbReference type="EMBL" id="MKIR01000004">
    <property type="protein sequence ID" value="OFI49925.1"/>
    <property type="molecule type" value="Genomic_DNA"/>
</dbReference>
<feature type="domain" description="Lipopolysaccharide assembly protein A" evidence="6">
    <location>
        <begin position="27"/>
        <end position="62"/>
    </location>
</feature>